<organism evidence="2 3">
    <name type="scientific">Trichormus variabilis NIES-23</name>
    <dbReference type="NCBI Taxonomy" id="1973479"/>
    <lineage>
        <taxon>Bacteria</taxon>
        <taxon>Bacillati</taxon>
        <taxon>Cyanobacteriota</taxon>
        <taxon>Cyanophyceae</taxon>
        <taxon>Nostocales</taxon>
        <taxon>Nostocaceae</taxon>
        <taxon>Trichormus</taxon>
    </lineage>
</organism>
<dbReference type="Proteomes" id="UP000217507">
    <property type="component" value="Chromosome"/>
</dbReference>
<dbReference type="PANTHER" id="PTHR22753:SF48">
    <property type="entry name" value="PHOSPHOLIPID_GLYCEROL ACYLTRANSFERASE DOMAIN-CONTAINING PROTEIN"/>
    <property type="match status" value="1"/>
</dbReference>
<dbReference type="Gene3D" id="3.40.50.1820">
    <property type="entry name" value="alpha/beta hydrolase"/>
    <property type="match status" value="1"/>
</dbReference>
<dbReference type="PRINTS" id="PR00111">
    <property type="entry name" value="ABHYDROLASE"/>
</dbReference>
<evidence type="ECO:0000259" key="1">
    <source>
        <dbReference type="Pfam" id="PF00561"/>
    </source>
</evidence>
<proteinExistence type="predicted"/>
<sequence length="276" mass="30970">MPDVELKPCFLTPRRVRPEYPLFVYLPGMDGTGQLLRSQTAGLEIGFDVRCLAIPRQDLTSWDVLTNNVLDLIHAELEKSSQRAVYLCGESFGGCLAMKVATKSPHLFKRLILINSASAFKLRPWLDGLSQMVQLVPECLYDAGALGLLPFLASLQRISRNIRQELLKTMRYVPPETVLWRLSLLREFDISDEKLRSLTQATLLIAGGSDRLLPSVSEAARLANIISNSQKVVLPNSGHACLLEEDVNLYEILQVHNFLEIKSPKISHLKIPQQKI</sequence>
<protein>
    <recommendedName>
        <fullName evidence="1">AB hydrolase-1 domain-containing protein</fullName>
    </recommendedName>
</protein>
<dbReference type="SUPFAM" id="SSF53474">
    <property type="entry name" value="alpha/beta-Hydrolases"/>
    <property type="match status" value="1"/>
</dbReference>
<evidence type="ECO:0000313" key="3">
    <source>
        <dbReference type="Proteomes" id="UP000217507"/>
    </source>
</evidence>
<accession>A0A1Z4KQD5</accession>
<evidence type="ECO:0000313" key="2">
    <source>
        <dbReference type="EMBL" id="BAY71206.1"/>
    </source>
</evidence>
<dbReference type="Pfam" id="PF00561">
    <property type="entry name" value="Abhydrolase_1"/>
    <property type="match status" value="1"/>
</dbReference>
<name>A0A1Z4KQD5_ANAVA</name>
<reference evidence="2 3" key="1">
    <citation type="submission" date="2017-06" db="EMBL/GenBank/DDBJ databases">
        <title>Genome sequencing of cyanobaciteial culture collection at National Institute for Environmental Studies (NIES).</title>
        <authorList>
            <person name="Hirose Y."/>
            <person name="Shimura Y."/>
            <person name="Fujisawa T."/>
            <person name="Nakamura Y."/>
            <person name="Kawachi M."/>
        </authorList>
    </citation>
    <scope>NUCLEOTIDE SEQUENCE [LARGE SCALE GENOMIC DNA]</scope>
    <source>
        <strain evidence="2 3">NIES-23</strain>
    </source>
</reference>
<dbReference type="EMBL" id="AP018216">
    <property type="protein sequence ID" value="BAY71206.1"/>
    <property type="molecule type" value="Genomic_DNA"/>
</dbReference>
<dbReference type="InterPro" id="IPR029058">
    <property type="entry name" value="AB_hydrolase_fold"/>
</dbReference>
<dbReference type="PANTHER" id="PTHR22753">
    <property type="entry name" value="TRANSMEMBRANE PROTEIN 68"/>
    <property type="match status" value="1"/>
</dbReference>
<dbReference type="AlphaFoldDB" id="A0A1Z4KQD5"/>
<feature type="domain" description="AB hydrolase-1" evidence="1">
    <location>
        <begin position="69"/>
        <end position="245"/>
    </location>
</feature>
<dbReference type="GO" id="GO:0016020">
    <property type="term" value="C:membrane"/>
    <property type="evidence" value="ECO:0007669"/>
    <property type="project" value="TreeGrafter"/>
</dbReference>
<gene>
    <name evidence="2" type="ORF">NIES23_40220</name>
</gene>
<dbReference type="InterPro" id="IPR000073">
    <property type="entry name" value="AB_hydrolase_1"/>
</dbReference>